<dbReference type="AlphaFoldDB" id="A0A8K0VUE8"/>
<dbReference type="GO" id="GO:0016740">
    <property type="term" value="F:transferase activity"/>
    <property type="evidence" value="ECO:0007669"/>
    <property type="project" value="UniProtKB-KW"/>
</dbReference>
<keyword evidence="1" id="KW-0732">Signal</keyword>
<feature type="signal peptide" evidence="1">
    <location>
        <begin position="1"/>
        <end position="22"/>
    </location>
</feature>
<accession>A0A8K0VUE8</accession>
<name>A0A8K0VUE8_9PLEO</name>
<dbReference type="EMBL" id="JAGMVJ010000020">
    <property type="protein sequence ID" value="KAH7075096.1"/>
    <property type="molecule type" value="Genomic_DNA"/>
</dbReference>
<evidence type="ECO:0000313" key="3">
    <source>
        <dbReference type="Proteomes" id="UP000813461"/>
    </source>
</evidence>
<comment type="caution">
    <text evidence="2">The sequence shown here is derived from an EMBL/GenBank/DDBJ whole genome shotgun (WGS) entry which is preliminary data.</text>
</comment>
<dbReference type="PANTHER" id="PTHR11183">
    <property type="entry name" value="GLYCOGENIN SUBFAMILY MEMBER"/>
    <property type="match status" value="1"/>
</dbReference>
<dbReference type="InterPro" id="IPR050587">
    <property type="entry name" value="GNT1/Glycosyltrans_8"/>
</dbReference>
<dbReference type="Proteomes" id="UP000813461">
    <property type="component" value="Unassembled WGS sequence"/>
</dbReference>
<proteinExistence type="predicted"/>
<organism evidence="2 3">
    <name type="scientific">Paraphoma chrysanthemicola</name>
    <dbReference type="NCBI Taxonomy" id="798071"/>
    <lineage>
        <taxon>Eukaryota</taxon>
        <taxon>Fungi</taxon>
        <taxon>Dikarya</taxon>
        <taxon>Ascomycota</taxon>
        <taxon>Pezizomycotina</taxon>
        <taxon>Dothideomycetes</taxon>
        <taxon>Pleosporomycetidae</taxon>
        <taxon>Pleosporales</taxon>
        <taxon>Pleosporineae</taxon>
        <taxon>Phaeosphaeriaceae</taxon>
        <taxon>Paraphoma</taxon>
    </lineage>
</organism>
<sequence length="439" mass="49581">MKRRHNVIATTLLLLGIIYLSAQREGNLLGHLRPDDLDPGYATDRTSFRAGEKLRAGAGSHTRLAAVPSPSPGPIVVSPEPELATPQVPAQVVPLAGPVVDNTGSPSDSIQQQHEDHGVAQPFNPEFAFQQDLQLELPVETLKELSDQPPLHYDPTGSKTYAFATFMATRNPSVKDPYFLAIHSVIHRVLWSSRSRTQKNYPFIVFVADFVTPEQRALLSGAGAIVRELKPLPWHCDSGVQKRWNDLFAKLNMWAETEFERILFLDADAFPLTNIDEMFELAPMKTCVDTKLQIDDFTPDQKPICEPYIFSGVPMSADKPESPEINVGAMVFTPSLGMHTRLVQNYLKTDHYDCKMAEQAFLNWQFSPGGAYPPTTLERQWGGFFPKQDQREDLKVVHEKMWAIREGWLKEEWERAWEEMRTWYSSGEFVEARKVGVSA</sequence>
<feature type="chain" id="PRO_5035428072" evidence="1">
    <location>
        <begin position="23"/>
        <end position="439"/>
    </location>
</feature>
<keyword evidence="2" id="KW-0808">Transferase</keyword>
<reference evidence="2" key="1">
    <citation type="journal article" date="2021" name="Nat. Commun.">
        <title>Genetic determinants of endophytism in the Arabidopsis root mycobiome.</title>
        <authorList>
            <person name="Mesny F."/>
            <person name="Miyauchi S."/>
            <person name="Thiergart T."/>
            <person name="Pickel B."/>
            <person name="Atanasova L."/>
            <person name="Karlsson M."/>
            <person name="Huettel B."/>
            <person name="Barry K.W."/>
            <person name="Haridas S."/>
            <person name="Chen C."/>
            <person name="Bauer D."/>
            <person name="Andreopoulos W."/>
            <person name="Pangilinan J."/>
            <person name="LaButti K."/>
            <person name="Riley R."/>
            <person name="Lipzen A."/>
            <person name="Clum A."/>
            <person name="Drula E."/>
            <person name="Henrissat B."/>
            <person name="Kohler A."/>
            <person name="Grigoriev I.V."/>
            <person name="Martin F.M."/>
            <person name="Hacquard S."/>
        </authorList>
    </citation>
    <scope>NUCLEOTIDE SEQUENCE</scope>
    <source>
        <strain evidence="2">MPI-SDFR-AT-0120</strain>
    </source>
</reference>
<dbReference type="OrthoDB" id="2014201at2759"/>
<gene>
    <name evidence="2" type="ORF">FB567DRAFT_183446</name>
</gene>
<protein>
    <submittedName>
        <fullName evidence="2">Nucleotide-diphospho-sugar transferase</fullName>
    </submittedName>
</protein>
<dbReference type="InterPro" id="IPR029044">
    <property type="entry name" value="Nucleotide-diphossugar_trans"/>
</dbReference>
<evidence type="ECO:0000313" key="2">
    <source>
        <dbReference type="EMBL" id="KAH7075096.1"/>
    </source>
</evidence>
<dbReference type="SUPFAM" id="SSF53448">
    <property type="entry name" value="Nucleotide-diphospho-sugar transferases"/>
    <property type="match status" value="1"/>
</dbReference>
<keyword evidence="3" id="KW-1185">Reference proteome</keyword>
<evidence type="ECO:0000256" key="1">
    <source>
        <dbReference type="SAM" id="SignalP"/>
    </source>
</evidence>
<dbReference type="Gene3D" id="3.90.550.10">
    <property type="entry name" value="Spore Coat Polysaccharide Biosynthesis Protein SpsA, Chain A"/>
    <property type="match status" value="1"/>
</dbReference>